<comment type="caution">
    <text evidence="1">The sequence shown here is derived from an EMBL/GenBank/DDBJ whole genome shotgun (WGS) entry which is preliminary data.</text>
</comment>
<evidence type="ECO:0000313" key="2">
    <source>
        <dbReference type="Proteomes" id="UP000190813"/>
    </source>
</evidence>
<proteinExistence type="predicted"/>
<dbReference type="EMBL" id="MAHX01000006">
    <property type="protein sequence ID" value="OPC67904.1"/>
    <property type="molecule type" value="Genomic_DNA"/>
</dbReference>
<dbReference type="AlphaFoldDB" id="A0A1T3MTK4"/>
<reference evidence="1 2" key="1">
    <citation type="submission" date="2016-06" db="EMBL/GenBank/DDBJ databases">
        <title>Revisiting the taxonomy of the Elizabethkingia Genus based on Whole-Genome Sequencing, Optical Mapping, and MALDI-TOF.</title>
        <authorList>
            <person name="Nicholson A.C."/>
        </authorList>
    </citation>
    <scope>NUCLEOTIDE SEQUENCE [LARGE SCALE GENOMIC DNA]</scope>
    <source>
        <strain evidence="1 2">G4070</strain>
    </source>
</reference>
<gene>
    <name evidence="1" type="ORF">BAZ10_15020</name>
</gene>
<dbReference type="Proteomes" id="UP000190813">
    <property type="component" value="Unassembled WGS sequence"/>
</dbReference>
<dbReference type="RefSeq" id="WP_078771035.1">
    <property type="nucleotide sequence ID" value="NZ_JBKJBK010000010.1"/>
</dbReference>
<name>A0A1T3MTK4_9FLAO</name>
<evidence type="ECO:0000313" key="1">
    <source>
        <dbReference type="EMBL" id="OPC67904.1"/>
    </source>
</evidence>
<accession>A0A1T3MTK4</accession>
<evidence type="ECO:0008006" key="3">
    <source>
        <dbReference type="Google" id="ProtNLM"/>
    </source>
</evidence>
<sequence>MKQLLLSVFTIVIVASCEPKEPPITIDVYADLGYKNIVETPPINGEKYFISSSNHGFFKDTSQFDLDRGGYFVFYKVNNGLYMANVSDKWGQQSYGKVEVLSKKVEEINTSTFKWYYHNSYDNKSGCATITLVKTHTPEETQFTLQMSYSGLKVSYGGFVDIF</sequence>
<keyword evidence="2" id="KW-1185">Reference proteome</keyword>
<organism evidence="1 2">
    <name type="scientific">Elizabethkingia occulta</name>
    <dbReference type="NCBI Taxonomy" id="1867263"/>
    <lineage>
        <taxon>Bacteria</taxon>
        <taxon>Pseudomonadati</taxon>
        <taxon>Bacteroidota</taxon>
        <taxon>Flavobacteriia</taxon>
        <taxon>Flavobacteriales</taxon>
        <taxon>Weeksellaceae</taxon>
        <taxon>Elizabethkingia</taxon>
    </lineage>
</organism>
<dbReference type="PROSITE" id="PS51257">
    <property type="entry name" value="PROKAR_LIPOPROTEIN"/>
    <property type="match status" value="1"/>
</dbReference>
<protein>
    <recommendedName>
        <fullName evidence="3">DUF4251 domain-containing protein</fullName>
    </recommendedName>
</protein>